<feature type="transmembrane region" description="Helical" evidence="7">
    <location>
        <begin position="846"/>
        <end position="869"/>
    </location>
</feature>
<dbReference type="InterPro" id="IPR003838">
    <property type="entry name" value="ABC3_permease_C"/>
</dbReference>
<dbReference type="Proteomes" id="UP000559182">
    <property type="component" value="Unassembled WGS sequence"/>
</dbReference>
<sequence>MDTSGESVSDARLRRSGGVAGYVGGWRVSLRLAARDLRAHKGRAVLVALLIGLPLFLVAGGATFGFTVDVNAREGITRTMGDGQALLSFMSDPGQVVQQSADGQTGGTGDGPGVAKPLYFPGKPAHPGAADVQRVTGGTVLPVTDARVRVRIGDRAIGANVLGIDGRRTAYDGMTRLTSGHWPTSESQVLVSRSGAAHGLPTSGTLTLDDGNGHTRDVTVVGRADTPNAEDLVALPRGRAGTWILQRSTPVRWAEVEQLNRYGLLVDSRQVIDHPAEAKAHPEADGLDYGSGVPGTIWVLLGTGLVVIIALLAGPAFASSGARHRRELAQLASNGAGKRQLRQFVFAQAVLLGVCSAFVLIIAGALVGGALAAAVGHWVPTMAAPGPLDLRWGWGVLLFAIAVAAALIAAFLPAVAASRVNLIAVLRGHVSMKRVHFGWPLLGVAIAAAGGVIVIAAFVRTGARAAQTPPALTALLVLGAVALFAGTLMTAPWLLTRLGALSQHLPLAWRIAARDVGRQRGRAVATTGAILATVAALTTLLIGLASSEDASRDAYQPSLPAGQGVVSLMGGKADAASALSVVRHAIPDATVVTLHAVGASGMDPTESGKVFAAYTGGCRDAQALKLSFRGTSTDSCKPSVDLTEAGLLAATPEQAARIFRLSDRDVAALRSGRVLLPAGAKQSSMRIVAGHKDGKRFVVSGAVTLPVQASAQGVFSIMPPKPDAYSSYGATVEAPALVSTEAARRIPGGDFVRSILVRAPGGISQSAQRAIEERLNNDSYLYVERGYPATGRWVYLLIGGVFGLLVLVATLTSTALSNAESRADTATLASLGAPASLRRRIAGANAALIGLFGALLGLIVGLVAGFAVSHPVTIVSNPNARHAVTAIPWLELLVVAIGVPLLAAALAALATRGRVPMTRRLS</sequence>
<feature type="transmembrane region" description="Helical" evidence="7">
    <location>
        <begin position="44"/>
        <end position="66"/>
    </location>
</feature>
<evidence type="ECO:0000256" key="7">
    <source>
        <dbReference type="SAM" id="Phobius"/>
    </source>
</evidence>
<evidence type="ECO:0000256" key="6">
    <source>
        <dbReference type="ARBA" id="ARBA00038076"/>
    </source>
</evidence>
<dbReference type="GO" id="GO:0022857">
    <property type="term" value="F:transmembrane transporter activity"/>
    <property type="evidence" value="ECO:0007669"/>
    <property type="project" value="TreeGrafter"/>
</dbReference>
<evidence type="ECO:0000256" key="3">
    <source>
        <dbReference type="ARBA" id="ARBA00022692"/>
    </source>
</evidence>
<proteinExistence type="inferred from homology"/>
<feature type="transmembrane region" description="Helical" evidence="7">
    <location>
        <begin position="344"/>
        <end position="372"/>
    </location>
</feature>
<keyword evidence="5 7" id="KW-0472">Membrane</keyword>
<dbReference type="EMBL" id="JACHVQ010000001">
    <property type="protein sequence ID" value="MBB2892578.1"/>
    <property type="molecule type" value="Genomic_DNA"/>
</dbReference>
<protein>
    <submittedName>
        <fullName evidence="9">Putative ABC transport system permease protein</fullName>
    </submittedName>
</protein>
<feature type="transmembrane region" description="Helical" evidence="7">
    <location>
        <begin position="471"/>
        <end position="495"/>
    </location>
</feature>
<gene>
    <name evidence="9" type="ORF">FHU39_002562</name>
</gene>
<dbReference type="PANTHER" id="PTHR30572">
    <property type="entry name" value="MEMBRANE COMPONENT OF TRANSPORTER-RELATED"/>
    <property type="match status" value="1"/>
</dbReference>
<feature type="transmembrane region" description="Helical" evidence="7">
    <location>
        <begin position="297"/>
        <end position="318"/>
    </location>
</feature>
<feature type="transmembrane region" description="Helical" evidence="7">
    <location>
        <begin position="392"/>
        <end position="416"/>
    </location>
</feature>
<feature type="transmembrane region" description="Helical" evidence="7">
    <location>
        <begin position="437"/>
        <end position="459"/>
    </location>
</feature>
<comment type="similarity">
    <text evidence="6">Belongs to the ABC-4 integral membrane protein family.</text>
</comment>
<feature type="transmembrane region" description="Helical" evidence="7">
    <location>
        <begin position="793"/>
        <end position="812"/>
    </location>
</feature>
<evidence type="ECO:0000259" key="8">
    <source>
        <dbReference type="Pfam" id="PF02687"/>
    </source>
</evidence>
<keyword evidence="10" id="KW-1185">Reference proteome</keyword>
<keyword evidence="2" id="KW-1003">Cell membrane</keyword>
<comment type="caution">
    <text evidence="9">The sequence shown here is derived from an EMBL/GenBank/DDBJ whole genome shotgun (WGS) entry which is preliminary data.</text>
</comment>
<dbReference type="AlphaFoldDB" id="A0A839N4B7"/>
<keyword evidence="4 7" id="KW-1133">Transmembrane helix</keyword>
<reference evidence="9 10" key="1">
    <citation type="submission" date="2020-08" db="EMBL/GenBank/DDBJ databases">
        <title>Sequencing the genomes of 1000 actinobacteria strains.</title>
        <authorList>
            <person name="Klenk H.-P."/>
        </authorList>
    </citation>
    <scope>NUCLEOTIDE SEQUENCE [LARGE SCALE GENOMIC DNA]</scope>
    <source>
        <strain evidence="9 10">DSM 105369</strain>
    </source>
</reference>
<evidence type="ECO:0000313" key="10">
    <source>
        <dbReference type="Proteomes" id="UP000559182"/>
    </source>
</evidence>
<evidence type="ECO:0000313" key="9">
    <source>
        <dbReference type="EMBL" id="MBB2892578.1"/>
    </source>
</evidence>
<keyword evidence="3 7" id="KW-0812">Transmembrane</keyword>
<name>A0A839N4B7_9MICO</name>
<organism evidence="9 10">
    <name type="scientific">Flexivirga oryzae</name>
    <dbReference type="NCBI Taxonomy" id="1794944"/>
    <lineage>
        <taxon>Bacteria</taxon>
        <taxon>Bacillati</taxon>
        <taxon>Actinomycetota</taxon>
        <taxon>Actinomycetes</taxon>
        <taxon>Micrococcales</taxon>
        <taxon>Dermacoccaceae</taxon>
        <taxon>Flexivirga</taxon>
    </lineage>
</organism>
<evidence type="ECO:0000256" key="4">
    <source>
        <dbReference type="ARBA" id="ARBA00022989"/>
    </source>
</evidence>
<evidence type="ECO:0000256" key="5">
    <source>
        <dbReference type="ARBA" id="ARBA00023136"/>
    </source>
</evidence>
<dbReference type="PANTHER" id="PTHR30572:SF4">
    <property type="entry name" value="ABC TRANSPORTER PERMEASE YTRF"/>
    <property type="match status" value="1"/>
</dbReference>
<evidence type="ECO:0000256" key="2">
    <source>
        <dbReference type="ARBA" id="ARBA00022475"/>
    </source>
</evidence>
<dbReference type="RefSeq" id="WP_183320731.1">
    <property type="nucleotide sequence ID" value="NZ_JACHVQ010000001.1"/>
</dbReference>
<evidence type="ECO:0000256" key="1">
    <source>
        <dbReference type="ARBA" id="ARBA00004651"/>
    </source>
</evidence>
<dbReference type="GO" id="GO:0005886">
    <property type="term" value="C:plasma membrane"/>
    <property type="evidence" value="ECO:0007669"/>
    <property type="project" value="UniProtKB-SubCell"/>
</dbReference>
<accession>A0A839N4B7</accession>
<feature type="transmembrane region" description="Helical" evidence="7">
    <location>
        <begin position="523"/>
        <end position="545"/>
    </location>
</feature>
<dbReference type="Pfam" id="PF02687">
    <property type="entry name" value="FtsX"/>
    <property type="match status" value="1"/>
</dbReference>
<dbReference type="InterPro" id="IPR050250">
    <property type="entry name" value="Macrolide_Exporter_MacB"/>
</dbReference>
<feature type="transmembrane region" description="Helical" evidence="7">
    <location>
        <begin position="889"/>
        <end position="910"/>
    </location>
</feature>
<feature type="domain" description="ABC3 transporter permease C-terminal" evidence="8">
    <location>
        <begin position="304"/>
        <end position="421"/>
    </location>
</feature>
<comment type="subcellular location">
    <subcellularLocation>
        <location evidence="1">Cell membrane</location>
        <topology evidence="1">Multi-pass membrane protein</topology>
    </subcellularLocation>
</comment>